<feature type="binding site" evidence="10">
    <location>
        <begin position="192"/>
        <end position="197"/>
    </location>
    <ligand>
        <name>ATP</name>
        <dbReference type="ChEBI" id="CHEBI:30616"/>
    </ligand>
</feature>
<gene>
    <name evidence="14" type="primary">HSP90B1</name>
</gene>
<keyword evidence="4 12" id="KW-0732">Signal</keyword>
<dbReference type="PANTHER" id="PTHR11528">
    <property type="entry name" value="HEAT SHOCK PROTEIN 90 FAMILY MEMBER"/>
    <property type="match status" value="1"/>
</dbReference>
<keyword evidence="6" id="KW-0256">Endoplasmic reticulum</keyword>
<dbReference type="Gene3D" id="3.40.50.11260">
    <property type="match status" value="1"/>
</dbReference>
<feature type="region of interest" description="Disordered" evidence="11">
    <location>
        <begin position="286"/>
        <end position="320"/>
    </location>
</feature>
<evidence type="ECO:0000256" key="9">
    <source>
        <dbReference type="ARBA" id="ARBA00023186"/>
    </source>
</evidence>
<dbReference type="HAMAP" id="MF_00505">
    <property type="entry name" value="HSP90"/>
    <property type="match status" value="1"/>
</dbReference>
<dbReference type="CDD" id="cd16927">
    <property type="entry name" value="HATPase_Hsp90-like"/>
    <property type="match status" value="1"/>
</dbReference>
<dbReference type="EMBL" id="MG452719">
    <property type="protein sequence ID" value="AYD41606.1"/>
    <property type="molecule type" value="mRNA"/>
</dbReference>
<evidence type="ECO:0000256" key="5">
    <source>
        <dbReference type="ARBA" id="ARBA00022741"/>
    </source>
</evidence>
<dbReference type="FunFam" id="3.40.50.11260:FF:000003">
    <property type="entry name" value="Heat shock protein 90"/>
    <property type="match status" value="1"/>
</dbReference>
<feature type="compositionally biased region" description="Acidic residues" evidence="11">
    <location>
        <begin position="748"/>
        <end position="785"/>
    </location>
</feature>
<dbReference type="SUPFAM" id="SSF54211">
    <property type="entry name" value="Ribosomal protein S5 domain 2-like"/>
    <property type="match status" value="1"/>
</dbReference>
<evidence type="ECO:0000256" key="7">
    <source>
        <dbReference type="ARBA" id="ARBA00022840"/>
    </source>
</evidence>
<dbReference type="PROSITE" id="PS00298">
    <property type="entry name" value="HSP90"/>
    <property type="match status" value="1"/>
</dbReference>
<dbReference type="GO" id="GO:0005788">
    <property type="term" value="C:endoplasmic reticulum lumen"/>
    <property type="evidence" value="ECO:0007669"/>
    <property type="project" value="UniProtKB-SubCell"/>
</dbReference>
<dbReference type="InterPro" id="IPR003594">
    <property type="entry name" value="HATPase_dom"/>
</dbReference>
<dbReference type="PIRSF" id="PIRSF002583">
    <property type="entry name" value="Hsp90"/>
    <property type="match status" value="1"/>
</dbReference>
<comment type="similarity">
    <text evidence="2">Belongs to the heat shock protein 90 family.</text>
</comment>
<dbReference type="GO" id="GO:0016887">
    <property type="term" value="F:ATP hydrolysis activity"/>
    <property type="evidence" value="ECO:0007669"/>
    <property type="project" value="InterPro"/>
</dbReference>
<dbReference type="SMART" id="SM00387">
    <property type="entry name" value="HATPase_c"/>
    <property type="match status" value="1"/>
</dbReference>
<dbReference type="GO" id="GO:0051082">
    <property type="term" value="F:unfolded protein binding"/>
    <property type="evidence" value="ECO:0007669"/>
    <property type="project" value="InterPro"/>
</dbReference>
<proteinExistence type="evidence at transcript level"/>
<dbReference type="Gene3D" id="3.30.565.10">
    <property type="entry name" value="Histidine kinase-like ATPase, C-terminal domain"/>
    <property type="match status" value="1"/>
</dbReference>
<keyword evidence="8" id="KW-0325">Glycoprotein</keyword>
<feature type="binding site" evidence="10">
    <location>
        <position position="444"/>
    </location>
    <ligand>
        <name>ATP</name>
        <dbReference type="ChEBI" id="CHEBI:30616"/>
    </ligand>
</feature>
<dbReference type="Pfam" id="PF13589">
    <property type="entry name" value="HATPase_c_3"/>
    <property type="match status" value="1"/>
</dbReference>
<dbReference type="PRINTS" id="PR00775">
    <property type="entry name" value="HEATSHOCK90"/>
</dbReference>
<dbReference type="AlphaFoldDB" id="A0A386H750"/>
<evidence type="ECO:0000256" key="11">
    <source>
        <dbReference type="SAM" id="MobiDB-lite"/>
    </source>
</evidence>
<dbReference type="SUPFAM" id="SSF110942">
    <property type="entry name" value="HSP90 C-terminal domain"/>
    <property type="match status" value="1"/>
</dbReference>
<reference evidence="14" key="1">
    <citation type="submission" date="2017-11" db="EMBL/GenBank/DDBJ databases">
        <title>Transcriptome of the abdominal nerve cord of crayfish Procambarus clarkii.</title>
        <authorList>
            <person name="Gonzalez-Barrios J.A."/>
            <person name="Calderon-Rosete G."/>
            <person name="Rodriguez-Sosa L."/>
            <person name="Lara-Lozano M."/>
            <person name="Pina-Leyva C."/>
        </authorList>
    </citation>
    <scope>NUCLEOTIDE SEQUENCE</scope>
    <source>
        <strain evidence="14">Pc02122016</strain>
        <tissue evidence="14">Abdominal cord</tissue>
    </source>
</reference>
<dbReference type="NCBIfam" id="NF003555">
    <property type="entry name" value="PRK05218.1"/>
    <property type="match status" value="1"/>
</dbReference>
<dbReference type="InterPro" id="IPR020568">
    <property type="entry name" value="Ribosomal_Su5_D2-typ_SF"/>
</dbReference>
<dbReference type="FunFam" id="3.30.230.80:FF:000003">
    <property type="entry name" value="endoplasmin isoform X1"/>
    <property type="match status" value="1"/>
</dbReference>
<evidence type="ECO:0000256" key="4">
    <source>
        <dbReference type="ARBA" id="ARBA00022729"/>
    </source>
</evidence>
<evidence type="ECO:0000256" key="8">
    <source>
        <dbReference type="ARBA" id="ARBA00023180"/>
    </source>
</evidence>
<evidence type="ECO:0000256" key="6">
    <source>
        <dbReference type="ARBA" id="ARBA00022824"/>
    </source>
</evidence>
<feature type="chain" id="PRO_5017466515" description="Heat shock protein 83" evidence="12">
    <location>
        <begin position="26"/>
        <end position="785"/>
    </location>
</feature>
<dbReference type="InterPro" id="IPR001404">
    <property type="entry name" value="Hsp90_fam"/>
</dbReference>
<dbReference type="GO" id="GO:0005524">
    <property type="term" value="F:ATP binding"/>
    <property type="evidence" value="ECO:0007669"/>
    <property type="project" value="UniProtKB-KW"/>
</dbReference>
<feature type="binding site" evidence="10">
    <location>
        <position position="148"/>
    </location>
    <ligand>
        <name>ATP</name>
        <dbReference type="ChEBI" id="CHEBI:30616"/>
    </ligand>
</feature>
<dbReference type="FunFam" id="3.30.565.10:FF:000005">
    <property type="entry name" value="Heat shock protein 90"/>
    <property type="match status" value="1"/>
</dbReference>
<dbReference type="GO" id="GO:0140662">
    <property type="term" value="F:ATP-dependent protein folding chaperone"/>
    <property type="evidence" value="ECO:0007669"/>
    <property type="project" value="InterPro"/>
</dbReference>
<dbReference type="InterPro" id="IPR036890">
    <property type="entry name" value="HATPase_C_sf"/>
</dbReference>
<dbReference type="Pfam" id="PF00183">
    <property type="entry name" value="HSP90"/>
    <property type="match status" value="1"/>
</dbReference>
<dbReference type="InterPro" id="IPR020575">
    <property type="entry name" value="Hsp90_N"/>
</dbReference>
<feature type="binding site" evidence="10">
    <location>
        <position position="167"/>
    </location>
    <ligand>
        <name>ATP</name>
        <dbReference type="ChEBI" id="CHEBI:30616"/>
    </ligand>
</feature>
<feature type="non-terminal residue" evidence="14">
    <location>
        <position position="785"/>
    </location>
</feature>
<evidence type="ECO:0000256" key="12">
    <source>
        <dbReference type="SAM" id="SignalP"/>
    </source>
</evidence>
<feature type="region of interest" description="Disordered" evidence="11">
    <location>
        <begin position="744"/>
        <end position="785"/>
    </location>
</feature>
<keyword evidence="5 10" id="KW-0547">Nucleotide-binding</keyword>
<feature type="binding site" evidence="10">
    <location>
        <position position="153"/>
    </location>
    <ligand>
        <name>ATP</name>
        <dbReference type="ChEBI" id="CHEBI:30616"/>
    </ligand>
</feature>
<evidence type="ECO:0000256" key="2">
    <source>
        <dbReference type="ARBA" id="ARBA00008239"/>
    </source>
</evidence>
<feature type="binding site" evidence="10">
    <location>
        <begin position="168"/>
        <end position="169"/>
    </location>
    <ligand>
        <name>ATP</name>
        <dbReference type="ChEBI" id="CHEBI:30616"/>
    </ligand>
</feature>
<accession>A0A386H750</accession>
<dbReference type="InterPro" id="IPR019805">
    <property type="entry name" value="Heat_shock_protein_90_CS"/>
</dbReference>
<comment type="subcellular location">
    <subcellularLocation>
        <location evidence="1">Endoplasmic reticulum lumen</location>
    </subcellularLocation>
</comment>
<feature type="binding site" evidence="10">
    <location>
        <position position="102"/>
    </location>
    <ligand>
        <name>ATP</name>
        <dbReference type="ChEBI" id="CHEBI:30616"/>
    </ligand>
</feature>
<evidence type="ECO:0000259" key="13">
    <source>
        <dbReference type="SMART" id="SM00387"/>
    </source>
</evidence>
<feature type="binding site" evidence="10">
    <location>
        <position position="161"/>
    </location>
    <ligand>
        <name>ATP</name>
        <dbReference type="ChEBI" id="CHEBI:30616"/>
    </ligand>
</feature>
<protein>
    <recommendedName>
        <fullName evidence="3">Heat shock protein 83</fullName>
    </recommendedName>
</protein>
<keyword evidence="9" id="KW-0143">Chaperone</keyword>
<keyword evidence="7 10" id="KW-0067">ATP-binding</keyword>
<dbReference type="InterPro" id="IPR037196">
    <property type="entry name" value="HSP90_C"/>
</dbReference>
<dbReference type="FunFam" id="1.20.120.790:FF:000003">
    <property type="entry name" value="Heat shock protein 90"/>
    <property type="match status" value="1"/>
</dbReference>
<name>A0A386H750_PROCL</name>
<evidence type="ECO:0000256" key="10">
    <source>
        <dbReference type="PIRSR" id="PIRSR002583-1"/>
    </source>
</evidence>
<dbReference type="Gene3D" id="1.20.120.790">
    <property type="entry name" value="Heat shock protein 90, C-terminal domain"/>
    <property type="match status" value="1"/>
</dbReference>
<evidence type="ECO:0000256" key="3">
    <source>
        <dbReference type="ARBA" id="ARBA00021845"/>
    </source>
</evidence>
<feature type="compositionally biased region" description="Acidic residues" evidence="11">
    <location>
        <begin position="286"/>
        <end position="310"/>
    </location>
</feature>
<organism evidence="14">
    <name type="scientific">Procambarus clarkii</name>
    <name type="common">Red swamp crayfish</name>
    <dbReference type="NCBI Taxonomy" id="6728"/>
    <lineage>
        <taxon>Eukaryota</taxon>
        <taxon>Metazoa</taxon>
        <taxon>Ecdysozoa</taxon>
        <taxon>Arthropoda</taxon>
        <taxon>Crustacea</taxon>
        <taxon>Multicrustacea</taxon>
        <taxon>Malacostraca</taxon>
        <taxon>Eumalacostraca</taxon>
        <taxon>Eucarida</taxon>
        <taxon>Decapoda</taxon>
        <taxon>Pleocyemata</taxon>
        <taxon>Astacidea</taxon>
        <taxon>Astacoidea</taxon>
        <taxon>Cambaridae</taxon>
        <taxon>Procambarus</taxon>
    </lineage>
</organism>
<feature type="binding site" evidence="10">
    <location>
        <position position="243"/>
    </location>
    <ligand>
        <name>ATP</name>
        <dbReference type="ChEBI" id="CHEBI:30616"/>
    </ligand>
</feature>
<feature type="signal peptide" evidence="12">
    <location>
        <begin position="1"/>
        <end position="25"/>
    </location>
</feature>
<evidence type="ECO:0000313" key="14">
    <source>
        <dbReference type="EMBL" id="AYD41606.1"/>
    </source>
</evidence>
<feature type="binding site" evidence="10">
    <location>
        <position position="106"/>
    </location>
    <ligand>
        <name>ATP</name>
        <dbReference type="ChEBI" id="CHEBI:30616"/>
    </ligand>
</feature>
<evidence type="ECO:0000256" key="1">
    <source>
        <dbReference type="ARBA" id="ARBA00004319"/>
    </source>
</evidence>
<dbReference type="SUPFAM" id="SSF55874">
    <property type="entry name" value="ATPase domain of HSP90 chaperone/DNA topoisomerase II/histidine kinase"/>
    <property type="match status" value="1"/>
</dbReference>
<feature type="non-terminal residue" evidence="14">
    <location>
        <position position="1"/>
    </location>
</feature>
<sequence length="785" mass="89750">MLHLSSRCVSLLACLLLLVAGSARGDVGTVEQDVGSGMEGSRTDDNVVAREEEAIKLDGLNVAQIKELREKAEKHVFQAEVNRMMKLIINSLYRNKEIFLRELISNASDALDKIRLLSLTDKEQLDTNPELVIRIKADKDNHVLHITDTGIGMSRSDLVNNLGTIAKSGTSEFFSKLQESDSTDQASDLIGQFGVGFYSAFLVADNVVVTSKHNSDKQHIWESNSAEFSVADDPRGDTLKRGTTVSLHLKEEAYDFVEVDTVKNLVKKYSQFINFPIYLWDSKTEEVEEPLDEDEAEEDKVEEEDEEGKVEEEKEDKPKTKKVSKTTWDWTLLNDAKPIWTRKPADIEDSEYNEFYKTLSKDSKDPLAKTHFVAEGEVTFKSLLFVPEVQPSESFNKYGTRTDNIKLYVRRVFITDDFQDMMPNYLSFIRGVVDSDDLPLNVSRENLQQHKLLKVIKKKLVRKTLDMIKKMEPEEYDKFWKEYSTNMKLGSIEDSANRTRLAKLLRFLSSASKDKLTSLSEYVERMKEKQDHIYYMAGASRDEVENSPFVERLIMKGYEVLFLTEAIDEYAINAIPEFEGKKFQNVAKEGLTIDEGEGAKERMEELKTAFEPLTKWLSEEALKEEIVKAEVGERLSESPCALVSSRFGWTANMQRIVTSQTHAKSNDVQRDYYLSQKKTLEINPRHPLIKELLKRVGDDPTDVTAKNIAVMMYHTATLRSGYMLKDTVNFSKSVEEMMRQSLGIPLDEPVEAEPEFEDEPDEDEQLLDEDEEDDAGEVEEMHDEL</sequence>
<dbReference type="Gene3D" id="3.30.230.80">
    <property type="match status" value="1"/>
</dbReference>
<feature type="domain" description="Histidine kinase/HSP90-like ATPase" evidence="13">
    <location>
        <begin position="95"/>
        <end position="253"/>
    </location>
</feature>
<dbReference type="OrthoDB" id="5426351at2759"/>